<feature type="transmembrane region" description="Helical" evidence="5">
    <location>
        <begin position="320"/>
        <end position="338"/>
    </location>
</feature>
<dbReference type="RefSeq" id="WP_133363697.1">
    <property type="nucleotide sequence ID" value="NZ_CP037940.1"/>
</dbReference>
<name>A0A4P6YV20_9LACO</name>
<feature type="transmembrane region" description="Helical" evidence="5">
    <location>
        <begin position="7"/>
        <end position="29"/>
    </location>
</feature>
<protein>
    <submittedName>
        <fullName evidence="6">Flippase</fullName>
    </submittedName>
</protein>
<feature type="transmembrane region" description="Helical" evidence="5">
    <location>
        <begin position="111"/>
        <end position="130"/>
    </location>
</feature>
<dbReference type="OrthoDB" id="9815702at2"/>
<evidence type="ECO:0000313" key="7">
    <source>
        <dbReference type="Proteomes" id="UP000292886"/>
    </source>
</evidence>
<feature type="transmembrane region" description="Helical" evidence="5">
    <location>
        <begin position="41"/>
        <end position="63"/>
    </location>
</feature>
<organism evidence="6 7">
    <name type="scientific">Periweissella cryptocerci</name>
    <dbReference type="NCBI Taxonomy" id="2506420"/>
    <lineage>
        <taxon>Bacteria</taxon>
        <taxon>Bacillati</taxon>
        <taxon>Bacillota</taxon>
        <taxon>Bacilli</taxon>
        <taxon>Lactobacillales</taxon>
        <taxon>Lactobacillaceae</taxon>
        <taxon>Periweissella</taxon>
    </lineage>
</organism>
<sequence length="479" mass="53833">MKVVRNYFINLGYQLLILLAPLLTIPYVSRVLGPENVGINAYTNSVMTYFLIFATFGLNMYGMNKIKYLKDEKARSKLFWEIELLQILMVVIALATYMILTSFAARFRPYFWLQAISLVAVAFDISWYFMGTHDYQKTIMRNTTIRILGIVFIFFLVKTENDLATYILVTALAGLIGNLSLWPALRKNLTKVDWGQLTFVPHLKPAFLLLLPTVASQIYMMINRTLLGKLDAISASGYFDYGSRLVIVLIAIVTAVSQVMMPLSTKRAKNGDLVGLRHDLVVGMDTTTGIGVGLAFGIAAISPQMPAWLLGLGYEPVSQLLMIMAPAVLLIGWSNVLGQQYLLVTGKTAAYTWALWAGVFFNISFDFILIPWFGLNGAAYGLLISEVLIVIWQLALVHRHVTVTHLFPQIWKYLVAGLVMFGVVEYLNVHQFMNAHHLLLQIGLGVIIYLLLVVILNTPLINRLRNILRSAMRTPENKI</sequence>
<feature type="transmembrane region" description="Helical" evidence="5">
    <location>
        <begin position="242"/>
        <end position="260"/>
    </location>
</feature>
<feature type="transmembrane region" description="Helical" evidence="5">
    <location>
        <begin position="139"/>
        <end position="157"/>
    </location>
</feature>
<dbReference type="Proteomes" id="UP000292886">
    <property type="component" value="Chromosome"/>
</dbReference>
<keyword evidence="3 5" id="KW-1133">Transmembrane helix</keyword>
<feature type="transmembrane region" description="Helical" evidence="5">
    <location>
        <begin position="280"/>
        <end position="300"/>
    </location>
</feature>
<evidence type="ECO:0000256" key="1">
    <source>
        <dbReference type="ARBA" id="ARBA00004141"/>
    </source>
</evidence>
<dbReference type="GO" id="GO:0016020">
    <property type="term" value="C:membrane"/>
    <property type="evidence" value="ECO:0007669"/>
    <property type="project" value="UniProtKB-SubCell"/>
</dbReference>
<feature type="transmembrane region" description="Helical" evidence="5">
    <location>
        <begin position="84"/>
        <end position="105"/>
    </location>
</feature>
<dbReference type="KEGG" id="wei:EQG49_09105"/>
<proteinExistence type="predicted"/>
<dbReference type="InterPro" id="IPR002797">
    <property type="entry name" value="Polysacc_synth"/>
</dbReference>
<evidence type="ECO:0000256" key="5">
    <source>
        <dbReference type="SAM" id="Phobius"/>
    </source>
</evidence>
<keyword evidence="2 5" id="KW-0812">Transmembrane</keyword>
<gene>
    <name evidence="6" type="ORF">EQG49_09105</name>
</gene>
<feature type="transmembrane region" description="Helical" evidence="5">
    <location>
        <begin position="410"/>
        <end position="427"/>
    </location>
</feature>
<feature type="transmembrane region" description="Helical" evidence="5">
    <location>
        <begin position="163"/>
        <end position="185"/>
    </location>
</feature>
<feature type="transmembrane region" description="Helical" evidence="5">
    <location>
        <begin position="439"/>
        <end position="460"/>
    </location>
</feature>
<evidence type="ECO:0000256" key="2">
    <source>
        <dbReference type="ARBA" id="ARBA00022692"/>
    </source>
</evidence>
<keyword evidence="7" id="KW-1185">Reference proteome</keyword>
<dbReference type="Pfam" id="PF01943">
    <property type="entry name" value="Polysacc_synt"/>
    <property type="match status" value="1"/>
</dbReference>
<dbReference type="InterPro" id="IPR052556">
    <property type="entry name" value="PolySynth_Transporter"/>
</dbReference>
<dbReference type="PANTHER" id="PTHR43424:SF1">
    <property type="entry name" value="LOCUS PUTATIVE PROTEIN 1-RELATED"/>
    <property type="match status" value="1"/>
</dbReference>
<keyword evidence="4 5" id="KW-0472">Membrane</keyword>
<dbReference type="AlphaFoldDB" id="A0A4P6YV20"/>
<evidence type="ECO:0000256" key="4">
    <source>
        <dbReference type="ARBA" id="ARBA00023136"/>
    </source>
</evidence>
<dbReference type="EMBL" id="CP037940">
    <property type="protein sequence ID" value="QBO36620.1"/>
    <property type="molecule type" value="Genomic_DNA"/>
</dbReference>
<feature type="transmembrane region" description="Helical" evidence="5">
    <location>
        <begin position="206"/>
        <end position="222"/>
    </location>
</feature>
<comment type="subcellular location">
    <subcellularLocation>
        <location evidence="1">Membrane</location>
        <topology evidence="1">Multi-pass membrane protein</topology>
    </subcellularLocation>
</comment>
<feature type="transmembrane region" description="Helical" evidence="5">
    <location>
        <begin position="350"/>
        <end position="373"/>
    </location>
</feature>
<accession>A0A4P6YV20</accession>
<evidence type="ECO:0000256" key="3">
    <source>
        <dbReference type="ARBA" id="ARBA00022989"/>
    </source>
</evidence>
<feature type="transmembrane region" description="Helical" evidence="5">
    <location>
        <begin position="379"/>
        <end position="398"/>
    </location>
</feature>
<evidence type="ECO:0000313" key="6">
    <source>
        <dbReference type="EMBL" id="QBO36620.1"/>
    </source>
</evidence>
<dbReference type="PANTHER" id="PTHR43424">
    <property type="entry name" value="LOCUS PUTATIVE PROTEIN 1-RELATED"/>
    <property type="match status" value="1"/>
</dbReference>
<reference evidence="7" key="1">
    <citation type="submission" date="2019-03" db="EMBL/GenBank/DDBJ databases">
        <title>Weissella sp. 26KH-42 Genome sequencing.</title>
        <authorList>
            <person name="Heo J."/>
            <person name="Kim S.-J."/>
            <person name="Kim J.-S."/>
            <person name="Hong S.-B."/>
            <person name="Kwon S.-W."/>
        </authorList>
    </citation>
    <scope>NUCLEOTIDE SEQUENCE [LARGE SCALE GENOMIC DNA]</scope>
    <source>
        <strain evidence="7">26KH-42</strain>
    </source>
</reference>